<dbReference type="InterPro" id="IPR007581">
    <property type="entry name" value="Endonuclease-V"/>
</dbReference>
<dbReference type="PANTHER" id="PTHR28511">
    <property type="entry name" value="ENDONUCLEASE V"/>
    <property type="match status" value="1"/>
</dbReference>
<keyword evidence="6" id="KW-0479">Metal-binding</keyword>
<feature type="site" description="Interaction with target DNA" evidence="6">
    <location>
        <position position="80"/>
    </location>
</feature>
<comment type="catalytic activity">
    <reaction evidence="6">
        <text>Endonucleolytic cleavage at apurinic or apyrimidinic sites to products with a 5'-phosphate.</text>
        <dbReference type="EC" id="3.1.21.7"/>
    </reaction>
</comment>
<gene>
    <name evidence="6" type="primary">nfi</name>
    <name evidence="8" type="ORF">GO986_06795</name>
</gene>
<feature type="binding site" evidence="6">
    <location>
        <position position="42"/>
    </location>
    <ligand>
        <name>Mg(2+)</name>
        <dbReference type="ChEBI" id="CHEBI:18420"/>
    </ligand>
</feature>
<keyword evidence="3 6" id="KW-0540">Nuclease</keyword>
<evidence type="ECO:0000256" key="2">
    <source>
        <dbReference type="ARBA" id="ARBA00022490"/>
    </source>
</evidence>
<feature type="compositionally biased region" description="Polar residues" evidence="7">
    <location>
        <begin position="222"/>
        <end position="231"/>
    </location>
</feature>
<dbReference type="HAMAP" id="MF_00801">
    <property type="entry name" value="Endonuclease_5"/>
    <property type="match status" value="1"/>
</dbReference>
<keyword evidence="6" id="KW-0460">Magnesium</keyword>
<dbReference type="Gene3D" id="3.30.2170.10">
    <property type="entry name" value="archaeoglobus fulgidus dsm 4304 superfamily"/>
    <property type="match status" value="1"/>
</dbReference>
<name>A0A7C9HXI3_9DEIO</name>
<dbReference type="AlphaFoldDB" id="A0A7C9HXI3"/>
<evidence type="ECO:0000256" key="4">
    <source>
        <dbReference type="ARBA" id="ARBA00022759"/>
    </source>
</evidence>
<evidence type="ECO:0000313" key="9">
    <source>
        <dbReference type="Proteomes" id="UP000483286"/>
    </source>
</evidence>
<protein>
    <recommendedName>
        <fullName evidence="6">Endonuclease V</fullName>
        <ecNumber evidence="6">3.1.21.7</ecNumber>
    </recommendedName>
    <alternativeName>
        <fullName evidence="6">Deoxyinosine 3'endonuclease</fullName>
    </alternativeName>
    <alternativeName>
        <fullName evidence="6">Deoxyribonuclease V</fullName>
        <shortName evidence="6">DNase V</shortName>
    </alternativeName>
</protein>
<keyword evidence="2 6" id="KW-0963">Cytoplasm</keyword>
<dbReference type="Proteomes" id="UP000483286">
    <property type="component" value="Unassembled WGS sequence"/>
</dbReference>
<feature type="binding site" evidence="6">
    <location>
        <position position="110"/>
    </location>
    <ligand>
        <name>Mg(2+)</name>
        <dbReference type="ChEBI" id="CHEBI:18420"/>
    </ligand>
</feature>
<keyword evidence="6" id="KW-0234">DNA repair</keyword>
<dbReference type="GO" id="GO:0005737">
    <property type="term" value="C:cytoplasm"/>
    <property type="evidence" value="ECO:0007669"/>
    <property type="project" value="UniProtKB-SubCell"/>
</dbReference>
<comment type="subcellular location">
    <subcellularLocation>
        <location evidence="1 6">Cytoplasm</location>
    </subcellularLocation>
</comment>
<dbReference type="GO" id="GO:0006281">
    <property type="term" value="P:DNA repair"/>
    <property type="evidence" value="ECO:0007669"/>
    <property type="project" value="UniProtKB-UniRule"/>
</dbReference>
<reference evidence="8 9" key="1">
    <citation type="submission" date="2019-12" db="EMBL/GenBank/DDBJ databases">
        <title>Deinococcus sp. HMF7620 Genome sequencing and assembly.</title>
        <authorList>
            <person name="Kang H."/>
            <person name="Kim H."/>
            <person name="Joh K."/>
        </authorList>
    </citation>
    <scope>NUCLEOTIDE SEQUENCE [LARGE SCALE GENOMIC DNA]</scope>
    <source>
        <strain evidence="8 9">HMF7620</strain>
    </source>
</reference>
<evidence type="ECO:0000256" key="6">
    <source>
        <dbReference type="HAMAP-Rule" id="MF_00801"/>
    </source>
</evidence>
<comment type="function">
    <text evidence="6">DNA repair enzyme involved in the repair of deaminated bases. Selectively cleaves double-stranded DNA at the second phosphodiester bond 3' to a deoxyinosine leaving behind the intact lesion on the nicked DNA.</text>
</comment>
<evidence type="ECO:0000256" key="1">
    <source>
        <dbReference type="ARBA" id="ARBA00004496"/>
    </source>
</evidence>
<keyword evidence="5 6" id="KW-0378">Hydrolase</keyword>
<proteinExistence type="inferred from homology"/>
<feature type="region of interest" description="Disordered" evidence="7">
    <location>
        <begin position="211"/>
        <end position="231"/>
    </location>
</feature>
<dbReference type="RefSeq" id="WP_198170464.1">
    <property type="nucleotide sequence ID" value="NZ_WQLB01000007.1"/>
</dbReference>
<dbReference type="EMBL" id="WQLB01000007">
    <property type="protein sequence ID" value="MVN86470.1"/>
    <property type="molecule type" value="Genomic_DNA"/>
</dbReference>
<organism evidence="8 9">
    <name type="scientific">Deinococcus arboris</name>
    <dbReference type="NCBI Taxonomy" id="2682977"/>
    <lineage>
        <taxon>Bacteria</taxon>
        <taxon>Thermotogati</taxon>
        <taxon>Deinococcota</taxon>
        <taxon>Deinococci</taxon>
        <taxon>Deinococcales</taxon>
        <taxon>Deinococcaceae</taxon>
        <taxon>Deinococcus</taxon>
    </lineage>
</organism>
<keyword evidence="9" id="KW-1185">Reference proteome</keyword>
<sequence>MRPDLLAPPPNPQVAEAWQRAWAGLVVAEDDLGPVATVAGVDVAYHDQSGELVAAAALLDARTLTVLEEVTVRDQAQFPYIPGLFSFRECSPVARAVEALSRRPDLIVCDGHGRAHPRRFGLACHLGVALDLPTIGCGKTRLTGAETPPGPDRGAHTPLLDGAEVLGATLRTQSGVRPVYVSVGHRVSLPTALTWVLHLAPRYRLPETTRAADGLVRRTPASPGTQPEAQP</sequence>
<dbReference type="GO" id="GO:0000287">
    <property type="term" value="F:magnesium ion binding"/>
    <property type="evidence" value="ECO:0007669"/>
    <property type="project" value="UniProtKB-UniRule"/>
</dbReference>
<comment type="caution">
    <text evidence="8">The sequence shown here is derived from an EMBL/GenBank/DDBJ whole genome shotgun (WGS) entry which is preliminary data.</text>
</comment>
<evidence type="ECO:0000313" key="8">
    <source>
        <dbReference type="EMBL" id="MVN86470.1"/>
    </source>
</evidence>
<accession>A0A7C9HXI3</accession>
<dbReference type="NCBIfam" id="NF008629">
    <property type="entry name" value="PRK11617.1"/>
    <property type="match status" value="1"/>
</dbReference>
<comment type="similarity">
    <text evidence="6">Belongs to the endonuclease V family.</text>
</comment>
<evidence type="ECO:0000256" key="7">
    <source>
        <dbReference type="SAM" id="MobiDB-lite"/>
    </source>
</evidence>
<dbReference type="PANTHER" id="PTHR28511:SF1">
    <property type="entry name" value="ENDONUCLEASE V"/>
    <property type="match status" value="1"/>
</dbReference>
<evidence type="ECO:0000256" key="5">
    <source>
        <dbReference type="ARBA" id="ARBA00022801"/>
    </source>
</evidence>
<dbReference type="Pfam" id="PF04493">
    <property type="entry name" value="Endonuclease_5"/>
    <property type="match status" value="1"/>
</dbReference>
<comment type="cofactor">
    <cofactor evidence="6">
        <name>Mg(2+)</name>
        <dbReference type="ChEBI" id="CHEBI:18420"/>
    </cofactor>
</comment>
<dbReference type="GO" id="GO:0043737">
    <property type="term" value="F:deoxyribonuclease V activity"/>
    <property type="evidence" value="ECO:0007669"/>
    <property type="project" value="UniProtKB-UniRule"/>
</dbReference>
<dbReference type="GO" id="GO:0003727">
    <property type="term" value="F:single-stranded RNA binding"/>
    <property type="evidence" value="ECO:0007669"/>
    <property type="project" value="TreeGrafter"/>
</dbReference>
<keyword evidence="4 6" id="KW-0255">Endonuclease</keyword>
<dbReference type="EC" id="3.1.21.7" evidence="6"/>
<evidence type="ECO:0000256" key="3">
    <source>
        <dbReference type="ARBA" id="ARBA00022722"/>
    </source>
</evidence>
<dbReference type="CDD" id="cd06559">
    <property type="entry name" value="Endonuclease_V"/>
    <property type="match status" value="1"/>
</dbReference>
<dbReference type="GO" id="GO:0016891">
    <property type="term" value="F:RNA endonuclease activity producing 5'-phosphomonoesters, hydrolytic mechanism"/>
    <property type="evidence" value="ECO:0007669"/>
    <property type="project" value="TreeGrafter"/>
</dbReference>
<keyword evidence="6" id="KW-0227">DNA damage</keyword>